<dbReference type="InterPro" id="IPR011008">
    <property type="entry name" value="Dimeric_a/b-barrel"/>
</dbReference>
<feature type="domain" description="ABM" evidence="1">
    <location>
        <begin position="3"/>
        <end position="92"/>
    </location>
</feature>
<dbReference type="PROSITE" id="PS51725">
    <property type="entry name" value="ABM"/>
    <property type="match status" value="1"/>
</dbReference>
<dbReference type="PANTHER" id="PTHR33336:SF3">
    <property type="entry name" value="ABM DOMAIN-CONTAINING PROTEIN"/>
    <property type="match status" value="1"/>
</dbReference>
<dbReference type="Proteomes" id="UP000366872">
    <property type="component" value="Unassembled WGS sequence"/>
</dbReference>
<organism evidence="2 3">
    <name type="scientific">Pontiella desulfatans</name>
    <dbReference type="NCBI Taxonomy" id="2750659"/>
    <lineage>
        <taxon>Bacteria</taxon>
        <taxon>Pseudomonadati</taxon>
        <taxon>Kiritimatiellota</taxon>
        <taxon>Kiritimatiellia</taxon>
        <taxon>Kiritimatiellales</taxon>
        <taxon>Pontiellaceae</taxon>
        <taxon>Pontiella</taxon>
    </lineage>
</organism>
<dbReference type="Gene3D" id="3.30.70.100">
    <property type="match status" value="1"/>
</dbReference>
<dbReference type="Pfam" id="PF03992">
    <property type="entry name" value="ABM"/>
    <property type="match status" value="1"/>
</dbReference>
<protein>
    <recommendedName>
        <fullName evidence="1">ABM domain-containing protein</fullName>
    </recommendedName>
</protein>
<dbReference type="SUPFAM" id="SSF54909">
    <property type="entry name" value="Dimeric alpha+beta barrel"/>
    <property type="match status" value="1"/>
</dbReference>
<dbReference type="GO" id="GO:0003824">
    <property type="term" value="F:catalytic activity"/>
    <property type="evidence" value="ECO:0007669"/>
    <property type="project" value="TreeGrafter"/>
</dbReference>
<dbReference type="InterPro" id="IPR050744">
    <property type="entry name" value="AI-2_Isomerase_LsrG"/>
</dbReference>
<dbReference type="AlphaFoldDB" id="A0A6C2UBU9"/>
<evidence type="ECO:0000313" key="3">
    <source>
        <dbReference type="Proteomes" id="UP000366872"/>
    </source>
</evidence>
<reference evidence="2 3" key="1">
    <citation type="submission" date="2019-04" db="EMBL/GenBank/DDBJ databases">
        <authorList>
            <person name="Van Vliet M D."/>
        </authorList>
    </citation>
    <scope>NUCLEOTIDE SEQUENCE [LARGE SCALE GENOMIC DNA]</scope>
    <source>
        <strain evidence="2 3">F1</strain>
    </source>
</reference>
<name>A0A6C2UBU9_PONDE</name>
<keyword evidence="3" id="KW-1185">Reference proteome</keyword>
<accession>A0A6C2UBU9</accession>
<dbReference type="PANTHER" id="PTHR33336">
    <property type="entry name" value="QUINOL MONOOXYGENASE YGIN-RELATED"/>
    <property type="match status" value="1"/>
</dbReference>
<evidence type="ECO:0000313" key="2">
    <source>
        <dbReference type="EMBL" id="VGO17638.1"/>
    </source>
</evidence>
<sequence>MALTIVATIKANADSVDLMKSELLKLAQITNAVDEGCINYHLHQDNEAPMLFVVYENWESPELLQKHVDSAHFQAFMAATEDATEEFTVNTLTQIG</sequence>
<dbReference type="RefSeq" id="WP_136083126.1">
    <property type="nucleotide sequence ID" value="NZ_CAAHFG010000005.1"/>
</dbReference>
<proteinExistence type="predicted"/>
<gene>
    <name evidence="2" type="ORF">PDESU_06239</name>
</gene>
<dbReference type="InterPro" id="IPR007138">
    <property type="entry name" value="ABM_dom"/>
</dbReference>
<dbReference type="EMBL" id="CAAHFG010000005">
    <property type="protein sequence ID" value="VGO17638.1"/>
    <property type="molecule type" value="Genomic_DNA"/>
</dbReference>
<evidence type="ECO:0000259" key="1">
    <source>
        <dbReference type="PROSITE" id="PS51725"/>
    </source>
</evidence>